<sequence length="257" mass="26665">MQAMKTAIVTGASGGMGRDIVADLVADHKVYALGRNQAELDALVAEHGDAVVALRADLVAEMSRGADAGKETADNAASGVLADGALAALAELDEVHTLVHAAAIAHNHSVDSATVADWQAHFDINVTAPAWLTQQLLPALRRGGATVVFINSGAGRNTSAGNVVYCASKHALYALADGLRKGELDLRVSTVAPGPTDTAMFKGLQGDYNPEHVIAPVEVARAIRAVVDAGPTTQLTEVQVRPRIELADRAARDAKDS</sequence>
<evidence type="ECO:0000313" key="4">
    <source>
        <dbReference type="Proteomes" id="UP000515743"/>
    </source>
</evidence>
<keyword evidence="4" id="KW-1185">Reference proteome</keyword>
<accession>A0A7G7CR44</accession>
<comment type="similarity">
    <text evidence="1">Belongs to the short-chain dehydrogenases/reductases (SDR) family.</text>
</comment>
<dbReference type="AlphaFoldDB" id="A0A7G7CR44"/>
<reference evidence="3 4" key="1">
    <citation type="submission" date="2020-07" db="EMBL/GenBank/DDBJ databases">
        <title>Complete genome and description of Corynebacterium incognita strain Marseille-Q3630 sp. nov.</title>
        <authorList>
            <person name="Boxberger M."/>
        </authorList>
    </citation>
    <scope>NUCLEOTIDE SEQUENCE [LARGE SCALE GENOMIC DNA]</scope>
    <source>
        <strain evidence="3 4">Marseille-Q3630</strain>
    </source>
</reference>
<dbReference type="PANTHER" id="PTHR44196:SF1">
    <property type="entry name" value="DEHYDROGENASE_REDUCTASE SDR FAMILY MEMBER 7B"/>
    <property type="match status" value="1"/>
</dbReference>
<protein>
    <submittedName>
        <fullName evidence="3">SDR family oxidoreductase</fullName>
    </submittedName>
</protein>
<proteinExistence type="inferred from homology"/>
<dbReference type="SUPFAM" id="SSF51735">
    <property type="entry name" value="NAD(P)-binding Rossmann-fold domains"/>
    <property type="match status" value="1"/>
</dbReference>
<dbReference type="NCBIfam" id="NF006073">
    <property type="entry name" value="PRK08219.1"/>
    <property type="match status" value="1"/>
</dbReference>
<evidence type="ECO:0000256" key="2">
    <source>
        <dbReference type="ARBA" id="ARBA00023002"/>
    </source>
</evidence>
<dbReference type="PANTHER" id="PTHR44196">
    <property type="entry name" value="DEHYDROGENASE/REDUCTASE SDR FAMILY MEMBER 7B"/>
    <property type="match status" value="1"/>
</dbReference>
<dbReference type="RefSeq" id="WP_185176434.1">
    <property type="nucleotide sequence ID" value="NZ_CP059404.1"/>
</dbReference>
<organism evidence="3 4">
    <name type="scientific">Corynebacterium incognita</name>
    <dbReference type="NCBI Taxonomy" id="2754725"/>
    <lineage>
        <taxon>Bacteria</taxon>
        <taxon>Bacillati</taxon>
        <taxon>Actinomycetota</taxon>
        <taxon>Actinomycetes</taxon>
        <taxon>Mycobacteriales</taxon>
        <taxon>Corynebacteriaceae</taxon>
        <taxon>Corynebacterium</taxon>
    </lineage>
</organism>
<dbReference type="Proteomes" id="UP000515743">
    <property type="component" value="Chromosome"/>
</dbReference>
<dbReference type="PROSITE" id="PS00061">
    <property type="entry name" value="ADH_SHORT"/>
    <property type="match status" value="1"/>
</dbReference>
<dbReference type="InterPro" id="IPR036291">
    <property type="entry name" value="NAD(P)-bd_dom_sf"/>
</dbReference>
<name>A0A7G7CR44_9CORY</name>
<dbReference type="GO" id="GO:0016020">
    <property type="term" value="C:membrane"/>
    <property type="evidence" value="ECO:0007669"/>
    <property type="project" value="TreeGrafter"/>
</dbReference>
<dbReference type="PRINTS" id="PR00081">
    <property type="entry name" value="GDHRDH"/>
</dbReference>
<keyword evidence="2" id="KW-0560">Oxidoreductase</keyword>
<evidence type="ECO:0000256" key="1">
    <source>
        <dbReference type="ARBA" id="ARBA00006484"/>
    </source>
</evidence>
<dbReference type="InterPro" id="IPR020904">
    <property type="entry name" value="Sc_DH/Rdtase_CS"/>
</dbReference>
<evidence type="ECO:0000313" key="3">
    <source>
        <dbReference type="EMBL" id="QNE90060.1"/>
    </source>
</evidence>
<dbReference type="KEGG" id="cik:H0194_03305"/>
<dbReference type="EMBL" id="CP059404">
    <property type="protein sequence ID" value="QNE90060.1"/>
    <property type="molecule type" value="Genomic_DNA"/>
</dbReference>
<dbReference type="GO" id="GO:0016491">
    <property type="term" value="F:oxidoreductase activity"/>
    <property type="evidence" value="ECO:0007669"/>
    <property type="project" value="UniProtKB-KW"/>
</dbReference>
<dbReference type="InterPro" id="IPR002347">
    <property type="entry name" value="SDR_fam"/>
</dbReference>
<dbReference type="Pfam" id="PF00106">
    <property type="entry name" value="adh_short"/>
    <property type="match status" value="1"/>
</dbReference>
<dbReference type="Gene3D" id="3.40.50.720">
    <property type="entry name" value="NAD(P)-binding Rossmann-like Domain"/>
    <property type="match status" value="1"/>
</dbReference>
<gene>
    <name evidence="3" type="ORF">H0194_03305</name>
</gene>